<dbReference type="OrthoDB" id="5580129at2759"/>
<name>A0A068S6P8_9FUNG</name>
<gene>
    <name evidence="1" type="ORF">LCOR_08898.1</name>
</gene>
<evidence type="ECO:0000313" key="1">
    <source>
        <dbReference type="EMBL" id="CDH58018.1"/>
    </source>
</evidence>
<accession>A0A068S6P8</accession>
<protein>
    <submittedName>
        <fullName evidence="1">Uncharacterized protein</fullName>
    </submittedName>
</protein>
<dbReference type="VEuPathDB" id="FungiDB:LCOR_08898.1"/>
<evidence type="ECO:0000313" key="2">
    <source>
        <dbReference type="Proteomes" id="UP000027586"/>
    </source>
</evidence>
<proteinExistence type="predicted"/>
<keyword evidence="2" id="KW-1185">Reference proteome</keyword>
<comment type="caution">
    <text evidence="1">The sequence shown here is derived from an EMBL/GenBank/DDBJ whole genome shotgun (WGS) entry which is preliminary data.</text>
</comment>
<dbReference type="AlphaFoldDB" id="A0A068S6P8"/>
<dbReference type="Proteomes" id="UP000027586">
    <property type="component" value="Unassembled WGS sequence"/>
</dbReference>
<reference evidence="1" key="1">
    <citation type="submission" date="2013-08" db="EMBL/GenBank/DDBJ databases">
        <title>Gene expansion shapes genome architecture in the human pathogen Lichtheimia corymbifera: an evolutionary genomics analysis in the ancient terrestrial Mucorales (Mucoromycotina).</title>
        <authorList>
            <person name="Schwartze V.U."/>
            <person name="Winter S."/>
            <person name="Shelest E."/>
            <person name="Marcet-Houben M."/>
            <person name="Horn F."/>
            <person name="Wehner S."/>
            <person name="Hoffmann K."/>
            <person name="Riege K."/>
            <person name="Sammeth M."/>
            <person name="Nowrousian M."/>
            <person name="Valiante V."/>
            <person name="Linde J."/>
            <person name="Jacobsen I.D."/>
            <person name="Marz M."/>
            <person name="Brakhage A.A."/>
            <person name="Gabaldon T."/>
            <person name="Bocker S."/>
            <person name="Voigt K."/>
        </authorList>
    </citation>
    <scope>NUCLEOTIDE SEQUENCE [LARGE SCALE GENOMIC DNA]</scope>
    <source>
        <strain evidence="1">FSU 9682</strain>
    </source>
</reference>
<organism evidence="1 2">
    <name type="scientific">Lichtheimia corymbifera JMRC:FSU:9682</name>
    <dbReference type="NCBI Taxonomy" id="1263082"/>
    <lineage>
        <taxon>Eukaryota</taxon>
        <taxon>Fungi</taxon>
        <taxon>Fungi incertae sedis</taxon>
        <taxon>Mucoromycota</taxon>
        <taxon>Mucoromycotina</taxon>
        <taxon>Mucoromycetes</taxon>
        <taxon>Mucorales</taxon>
        <taxon>Lichtheimiaceae</taxon>
        <taxon>Lichtheimia</taxon>
    </lineage>
</organism>
<dbReference type="EMBL" id="CBTN010000052">
    <property type="protein sequence ID" value="CDH58018.1"/>
    <property type="molecule type" value="Genomic_DNA"/>
</dbReference>
<sequence>MSDESVIALGEKFQQLRNRPGKYDGAEYDETVDSFEGEKYKVMKVGFFIRGLSDQLGLPGTPAADVLARLGKPDELTPSLQGEPAAPVMPGPVVGAGADAGVATTAQQQPPYYFVYYWRHKHDYLYFKIDPIQEKVITSEWHMTKD</sequence>